<feature type="region of interest" description="Disordered" evidence="1">
    <location>
        <begin position="146"/>
        <end position="188"/>
    </location>
</feature>
<evidence type="ECO:0000313" key="2">
    <source>
        <dbReference type="EMBL" id="KAK4036573.1"/>
    </source>
</evidence>
<dbReference type="Proteomes" id="UP001234178">
    <property type="component" value="Unassembled WGS sequence"/>
</dbReference>
<reference evidence="2 3" key="1">
    <citation type="journal article" date="2023" name="Nucleic Acids Res.">
        <title>The hologenome of Daphnia magna reveals possible DNA methylation and microbiome-mediated evolution of the host genome.</title>
        <authorList>
            <person name="Chaturvedi A."/>
            <person name="Li X."/>
            <person name="Dhandapani V."/>
            <person name="Marshall H."/>
            <person name="Kissane S."/>
            <person name="Cuenca-Cambronero M."/>
            <person name="Asole G."/>
            <person name="Calvet F."/>
            <person name="Ruiz-Romero M."/>
            <person name="Marangio P."/>
            <person name="Guigo R."/>
            <person name="Rago D."/>
            <person name="Mirbahai L."/>
            <person name="Eastwood N."/>
            <person name="Colbourne J.K."/>
            <person name="Zhou J."/>
            <person name="Mallon E."/>
            <person name="Orsini L."/>
        </authorList>
    </citation>
    <scope>NUCLEOTIDE SEQUENCE [LARGE SCALE GENOMIC DNA]</scope>
    <source>
        <strain evidence="2">LRV0_1</strain>
    </source>
</reference>
<proteinExistence type="predicted"/>
<keyword evidence="3" id="KW-1185">Reference proteome</keyword>
<evidence type="ECO:0000313" key="3">
    <source>
        <dbReference type="Proteomes" id="UP001234178"/>
    </source>
</evidence>
<feature type="region of interest" description="Disordered" evidence="1">
    <location>
        <begin position="14"/>
        <end position="33"/>
    </location>
</feature>
<accession>A0ABR0B4F0</accession>
<name>A0ABR0B4F0_9CRUS</name>
<feature type="compositionally biased region" description="Basic and acidic residues" evidence="1">
    <location>
        <begin position="165"/>
        <end position="177"/>
    </location>
</feature>
<evidence type="ECO:0000256" key="1">
    <source>
        <dbReference type="SAM" id="MobiDB-lite"/>
    </source>
</evidence>
<sequence length="188" mass="22198">MKMMTNSTMVHMHLHPSGRHQDDDDDGRHHHLPRSLPVIEENECYKRKKETRKTQIPDKIIIQKKKNATTCISQAENIYGAYTSAQEIKTIRLTAVVLMYQLYYIQTTEARAWMIFKERNWRVSRAAMKSCSNAIIDTLWPRLPQKRTPRAPKKIGNGSNLTKFESMRSSRENDTRRDKNRKMMQFLM</sequence>
<gene>
    <name evidence="2" type="ORF">OUZ56_028621</name>
</gene>
<dbReference type="EMBL" id="JAOYFB010000040">
    <property type="protein sequence ID" value="KAK4036573.1"/>
    <property type="molecule type" value="Genomic_DNA"/>
</dbReference>
<organism evidence="2 3">
    <name type="scientific">Daphnia magna</name>
    <dbReference type="NCBI Taxonomy" id="35525"/>
    <lineage>
        <taxon>Eukaryota</taxon>
        <taxon>Metazoa</taxon>
        <taxon>Ecdysozoa</taxon>
        <taxon>Arthropoda</taxon>
        <taxon>Crustacea</taxon>
        <taxon>Branchiopoda</taxon>
        <taxon>Diplostraca</taxon>
        <taxon>Cladocera</taxon>
        <taxon>Anomopoda</taxon>
        <taxon>Daphniidae</taxon>
        <taxon>Daphnia</taxon>
    </lineage>
</organism>
<feature type="compositionally biased region" description="Basic and acidic residues" evidence="1">
    <location>
        <begin position="19"/>
        <end position="28"/>
    </location>
</feature>
<protein>
    <submittedName>
        <fullName evidence="2">Uncharacterized protein</fullName>
    </submittedName>
</protein>
<comment type="caution">
    <text evidence="2">The sequence shown here is derived from an EMBL/GenBank/DDBJ whole genome shotgun (WGS) entry which is preliminary data.</text>
</comment>